<dbReference type="InterPro" id="IPR015424">
    <property type="entry name" value="PyrdxlP-dep_Trfase"/>
</dbReference>
<dbReference type="AlphaFoldDB" id="A0A849H5G2"/>
<dbReference type="Proteomes" id="UP000588586">
    <property type="component" value="Unassembled WGS sequence"/>
</dbReference>
<keyword evidence="4" id="KW-0456">Lyase</keyword>
<dbReference type="InterPro" id="IPR015421">
    <property type="entry name" value="PyrdxlP-dep_Trfase_major"/>
</dbReference>
<dbReference type="Gene3D" id="3.90.1150.10">
    <property type="entry name" value="Aspartate Aminotransferase, domain 1"/>
    <property type="match status" value="1"/>
</dbReference>
<organism evidence="7 8">
    <name type="scientific">Knoellia koreensis</name>
    <dbReference type="NCBI Taxonomy" id="2730921"/>
    <lineage>
        <taxon>Bacteria</taxon>
        <taxon>Bacillati</taxon>
        <taxon>Actinomycetota</taxon>
        <taxon>Actinomycetes</taxon>
        <taxon>Micrococcales</taxon>
        <taxon>Intrasporangiaceae</taxon>
        <taxon>Knoellia</taxon>
    </lineage>
</organism>
<evidence type="ECO:0000313" key="8">
    <source>
        <dbReference type="Proteomes" id="UP000588586"/>
    </source>
</evidence>
<comment type="similarity">
    <text evidence="5">Belongs to the class-II pyridoxal-phosphate-dependent aminotransferase family. MalY/PatB cystathionine beta-lyase subfamily.</text>
</comment>
<evidence type="ECO:0000256" key="1">
    <source>
        <dbReference type="ARBA" id="ARBA00001933"/>
    </source>
</evidence>
<reference evidence="7 8" key="1">
    <citation type="submission" date="2020-04" db="EMBL/GenBank/DDBJ databases">
        <title>Knoellia sp. isolate from air conditioner.</title>
        <authorList>
            <person name="Chea S."/>
            <person name="Kim D.-U."/>
        </authorList>
    </citation>
    <scope>NUCLEOTIDE SEQUENCE [LARGE SCALE GENOMIC DNA]</scope>
    <source>
        <strain evidence="7 8">DB2414S</strain>
    </source>
</reference>
<dbReference type="EMBL" id="JABEPQ010000001">
    <property type="protein sequence ID" value="NNM45020.1"/>
    <property type="molecule type" value="Genomic_DNA"/>
</dbReference>
<accession>A0A849H5G2</accession>
<feature type="domain" description="Aminotransferase class I/classII large" evidence="6">
    <location>
        <begin position="62"/>
        <end position="377"/>
    </location>
</feature>
<gene>
    <name evidence="7" type="ORF">HJG52_03240</name>
</gene>
<keyword evidence="7" id="KW-0808">Transferase</keyword>
<evidence type="ECO:0000256" key="4">
    <source>
        <dbReference type="ARBA" id="ARBA00023239"/>
    </source>
</evidence>
<evidence type="ECO:0000313" key="7">
    <source>
        <dbReference type="EMBL" id="NNM45020.1"/>
    </source>
</evidence>
<keyword evidence="8" id="KW-1185">Reference proteome</keyword>
<dbReference type="GO" id="GO:0047804">
    <property type="term" value="F:cysteine-S-conjugate beta-lyase activity"/>
    <property type="evidence" value="ECO:0007669"/>
    <property type="project" value="UniProtKB-EC"/>
</dbReference>
<evidence type="ECO:0000256" key="3">
    <source>
        <dbReference type="ARBA" id="ARBA00022898"/>
    </source>
</evidence>
<dbReference type="SUPFAM" id="SSF53383">
    <property type="entry name" value="PLP-dependent transferases"/>
    <property type="match status" value="1"/>
</dbReference>
<dbReference type="GO" id="GO:0008483">
    <property type="term" value="F:transaminase activity"/>
    <property type="evidence" value="ECO:0007669"/>
    <property type="project" value="UniProtKB-KW"/>
</dbReference>
<proteinExistence type="inferred from homology"/>
<dbReference type="EC" id="4.4.1.13" evidence="2"/>
<dbReference type="PANTHER" id="PTHR43525">
    <property type="entry name" value="PROTEIN MALY"/>
    <property type="match status" value="1"/>
</dbReference>
<sequence length="386" mass="40896">MDNPLLGPGLERLRERRSVKWRAYDPDVLPLWVAEMDVVPAPAVQRAVRDAVEAGDTGYPWAPDFFEALASFAKERWDWSPSPAAMSLVPDVMLGVVEVLRLFTDPGGPVVVNSPVYPPYFQFVTSMGRRVVEAPLGPDGRLDPANLERAFGAATADGERAAYLLCSPQNPTGTVHTAAELTAAFELAERYAVRVVVDEIHAPLVPAGATFTPAVALGAGSRVVSVLSASKAFNLAGLKAAIAVAGPEAVADLRQVPEEVTHGASHLGVIAQSAAYREGGEWLDALLVGLDENRRLLETIVAQRLPDVAYRPPEATFLAWLDFTGIPELGDDPAAVLLEHGRVALHSGPAFGFGGPGHARLNFGTSPDILGEAVDRIATGIAAVRG</sequence>
<dbReference type="GO" id="GO:0030170">
    <property type="term" value="F:pyridoxal phosphate binding"/>
    <property type="evidence" value="ECO:0007669"/>
    <property type="project" value="InterPro"/>
</dbReference>
<dbReference type="Pfam" id="PF00155">
    <property type="entry name" value="Aminotran_1_2"/>
    <property type="match status" value="1"/>
</dbReference>
<evidence type="ECO:0000256" key="2">
    <source>
        <dbReference type="ARBA" id="ARBA00012224"/>
    </source>
</evidence>
<keyword evidence="3" id="KW-0663">Pyridoxal phosphate</keyword>
<keyword evidence="7" id="KW-0032">Aminotransferase</keyword>
<protein>
    <recommendedName>
        <fullName evidence="2">cysteine-S-conjugate beta-lyase</fullName>
        <ecNumber evidence="2">4.4.1.13</ecNumber>
    </recommendedName>
</protein>
<name>A0A849H5G2_9MICO</name>
<dbReference type="Gene3D" id="3.40.640.10">
    <property type="entry name" value="Type I PLP-dependent aspartate aminotransferase-like (Major domain)"/>
    <property type="match status" value="1"/>
</dbReference>
<evidence type="ECO:0000256" key="5">
    <source>
        <dbReference type="ARBA" id="ARBA00037974"/>
    </source>
</evidence>
<dbReference type="InterPro" id="IPR015422">
    <property type="entry name" value="PyrdxlP-dep_Trfase_small"/>
</dbReference>
<comment type="cofactor">
    <cofactor evidence="1">
        <name>pyridoxal 5'-phosphate</name>
        <dbReference type="ChEBI" id="CHEBI:597326"/>
    </cofactor>
</comment>
<dbReference type="InterPro" id="IPR051798">
    <property type="entry name" value="Class-II_PLP-Dep_Aminotrans"/>
</dbReference>
<dbReference type="RefSeq" id="WP_171242095.1">
    <property type="nucleotide sequence ID" value="NZ_JABEPQ010000001.1"/>
</dbReference>
<dbReference type="CDD" id="cd00609">
    <property type="entry name" value="AAT_like"/>
    <property type="match status" value="1"/>
</dbReference>
<dbReference type="InterPro" id="IPR004839">
    <property type="entry name" value="Aminotransferase_I/II_large"/>
</dbReference>
<dbReference type="PANTHER" id="PTHR43525:SF2">
    <property type="entry name" value="CYSTATHIONINE BETA-LYASE-RELATED"/>
    <property type="match status" value="1"/>
</dbReference>
<evidence type="ECO:0000259" key="6">
    <source>
        <dbReference type="Pfam" id="PF00155"/>
    </source>
</evidence>
<comment type="caution">
    <text evidence="7">The sequence shown here is derived from an EMBL/GenBank/DDBJ whole genome shotgun (WGS) entry which is preliminary data.</text>
</comment>